<dbReference type="InterPro" id="IPR043502">
    <property type="entry name" value="DNA/RNA_pol_sf"/>
</dbReference>
<dbReference type="InterPro" id="IPR000477">
    <property type="entry name" value="RT_dom"/>
</dbReference>
<keyword evidence="3" id="KW-1185">Reference proteome</keyword>
<dbReference type="InterPro" id="IPR005135">
    <property type="entry name" value="Endo/exonuclease/phosphatase"/>
</dbReference>
<sequence length="1258" mass="151053">MQKFQQIEKEALLEDIYRNKEDFIKWYRTDFENPLGQPIIFKVEFNRGERIVEHTKNKRIFRKLKKILKNEIKKWKITTINCHQLREWLSQTIKYSYYRTYETRQTARYSDKKYYRKKYPKKAKLPKLFRNIYKYTVEEIKKNLKTSFTHSKKIVKYGKIGTYEDRNFGCIRNVGRRNKLIFKTTEKFLSILEIFSIINNPIPLRILRRGENEIEIWDDSNKINEYQEIFIKKTQTINQKIKMLKYDQNKVPKFISRGYTPLIESEIYLKIATFNVGGLGKDIKTEAMEMFLYQNNIDIALIQETRKSSSVYLRKYRAISKKSYGPKGNKGGLAILFKPFLKLFITEKLIDHEDIMGINLNDLSIVNCYGRQRDPEGKIDFPEIFKNKLKNICANWKTPKILIAGDFNLSNEQLDEIPQLENNNFKIQKNEKPSRTRNIDHIISKNIQFKTKINKCITSPLIPKEKQKMKIKNNQKKLNKEKIDMVRLSDHKMVINKIKIEKDIEIKQVYSCREESKFQEEFILYFKDKELNEKNFSNFKKKFTKTIHIIQDLKYEDYTTIQRMIEFLADPYTKKTITREKTKNWNKILKKINSEFRLNNINWWKHYNRIRGNSLKMIKNNPKMEYEYQAHIDSIKKEISKKFLKEIQETKNFFSNEGSSNTYFEKEEIEEQIKWIKNKSVKQFDKIYLYKKDSRKKEDKKYQENYSKFIETLQRIFQNWIKNPETNNLKYIKERDLLFLHKKGDEGITLNYRPISINNALARIFLKLVYKRIEQSWEHITPAQFGFRKQFDTRIAVKNFLKKFEEEKKKRKSGHTWAVTIDLAKCFDSVPHRLIVETAPKFIKDPLIREFIKQYYAGDGTGVYQGDPLSPIIFAYISHFILQKIQPHAIHTQMYADDLILIMEGISKTKIDEQLKSNIYPIIERYGLTVNDTKTEKVTALKEIKYLGIWLNKKEHIKKNLLKAKDNYQKYIYIYANGTLSNALKIQLFKAVILPQVLYGLDIFNLTQTDYNKIDTWVNKRLKKIIKIQRGTPTDILKWETRTEPTSHMILSRKANFIKKLKLLKLDHLTEDLQLDVIDGIDWENMGKKEIKQKLHKTHIKSIQDKVDSSKEEENWKLKRYLKISQFPENFREKQPYLNWRSSTTLFKLKSFCNGLNRYTYKWEKGVDSKICPCCKKKVDDVDHFIWECKKYERARRDWKQKTKKIKKFDYNIIIKKDTDTLLRIMNQKEIYDPTIDYFLTNMTQHAIKKKELKAKKT</sequence>
<dbReference type="SUPFAM" id="SSF56219">
    <property type="entry name" value="DNase I-like"/>
    <property type="match status" value="1"/>
</dbReference>
<dbReference type="Gene3D" id="3.60.10.10">
    <property type="entry name" value="Endonuclease/exonuclease/phosphatase"/>
    <property type="match status" value="1"/>
</dbReference>
<dbReference type="CDD" id="cd01650">
    <property type="entry name" value="RT_nLTR_like"/>
    <property type="match status" value="1"/>
</dbReference>
<dbReference type="Pfam" id="PF00078">
    <property type="entry name" value="RVT_1"/>
    <property type="match status" value="1"/>
</dbReference>
<organism evidence="2 3">
    <name type="scientific">Anaeramoeba flamelloides</name>
    <dbReference type="NCBI Taxonomy" id="1746091"/>
    <lineage>
        <taxon>Eukaryota</taxon>
        <taxon>Metamonada</taxon>
        <taxon>Anaeramoebidae</taxon>
        <taxon>Anaeramoeba</taxon>
    </lineage>
</organism>
<dbReference type="InterPro" id="IPR036691">
    <property type="entry name" value="Endo/exonu/phosph_ase_sf"/>
</dbReference>
<evidence type="ECO:0000313" key="3">
    <source>
        <dbReference type="Proteomes" id="UP001150062"/>
    </source>
</evidence>
<evidence type="ECO:0000259" key="1">
    <source>
        <dbReference type="PROSITE" id="PS50878"/>
    </source>
</evidence>
<name>A0ABQ8ZA22_9EUKA</name>
<accession>A0ABQ8ZA22</accession>
<evidence type="ECO:0000313" key="2">
    <source>
        <dbReference type="EMBL" id="KAJ6253733.1"/>
    </source>
</evidence>
<dbReference type="PANTHER" id="PTHR47027:SF20">
    <property type="entry name" value="REVERSE TRANSCRIPTASE-LIKE PROTEIN WITH RNA-DIRECTED DNA POLYMERASE DOMAIN"/>
    <property type="match status" value="1"/>
</dbReference>
<protein>
    <submittedName>
        <fullName evidence="2">Nuclear intron maturase 1</fullName>
    </submittedName>
</protein>
<dbReference type="Proteomes" id="UP001150062">
    <property type="component" value="Unassembled WGS sequence"/>
</dbReference>
<proteinExistence type="predicted"/>
<dbReference type="EMBL" id="JAOAOG010000028">
    <property type="protein sequence ID" value="KAJ6253733.1"/>
    <property type="molecule type" value="Genomic_DNA"/>
</dbReference>
<dbReference type="PANTHER" id="PTHR47027">
    <property type="entry name" value="REVERSE TRANSCRIPTASE DOMAIN-CONTAINING PROTEIN"/>
    <property type="match status" value="1"/>
</dbReference>
<dbReference type="Pfam" id="PF03372">
    <property type="entry name" value="Exo_endo_phos"/>
    <property type="match status" value="1"/>
</dbReference>
<dbReference type="SUPFAM" id="SSF56672">
    <property type="entry name" value="DNA/RNA polymerases"/>
    <property type="match status" value="1"/>
</dbReference>
<comment type="caution">
    <text evidence="2">The sequence shown here is derived from an EMBL/GenBank/DDBJ whole genome shotgun (WGS) entry which is preliminary data.</text>
</comment>
<gene>
    <name evidence="2" type="ORF">M0813_13148</name>
</gene>
<dbReference type="PROSITE" id="PS50878">
    <property type="entry name" value="RT_POL"/>
    <property type="match status" value="1"/>
</dbReference>
<feature type="domain" description="Reverse transcriptase" evidence="1">
    <location>
        <begin position="721"/>
        <end position="951"/>
    </location>
</feature>
<reference evidence="2" key="1">
    <citation type="submission" date="2022-08" db="EMBL/GenBank/DDBJ databases">
        <title>Novel sulfate-reducing endosymbionts in the free-living metamonad Anaeramoeba.</title>
        <authorList>
            <person name="Jerlstrom-Hultqvist J."/>
            <person name="Cepicka I."/>
            <person name="Gallot-Lavallee L."/>
            <person name="Salas-Leiva D."/>
            <person name="Curtis B.A."/>
            <person name="Zahonova K."/>
            <person name="Pipaliya S."/>
            <person name="Dacks J."/>
            <person name="Roger A.J."/>
        </authorList>
    </citation>
    <scope>NUCLEOTIDE SEQUENCE</scope>
    <source>
        <strain evidence="2">Schooner1</strain>
    </source>
</reference>